<keyword evidence="4 6" id="KW-1133">Transmembrane helix</keyword>
<dbReference type="Gene3D" id="3.30.700.10">
    <property type="entry name" value="Glycoprotein, Type 4 Pilin"/>
    <property type="match status" value="1"/>
</dbReference>
<evidence type="ECO:0000256" key="5">
    <source>
        <dbReference type="ARBA" id="ARBA00023136"/>
    </source>
</evidence>
<evidence type="ECO:0000256" key="6">
    <source>
        <dbReference type="SAM" id="Phobius"/>
    </source>
</evidence>
<proteinExistence type="predicted"/>
<evidence type="ECO:0000256" key="4">
    <source>
        <dbReference type="ARBA" id="ARBA00022989"/>
    </source>
</evidence>
<gene>
    <name evidence="7" type="ORF">O6R05_04545</name>
</gene>
<keyword evidence="5 6" id="KW-0472">Membrane</keyword>
<dbReference type="InterPro" id="IPR012902">
    <property type="entry name" value="N_methyl_site"/>
</dbReference>
<dbReference type="SUPFAM" id="SSF54523">
    <property type="entry name" value="Pili subunits"/>
    <property type="match status" value="1"/>
</dbReference>
<dbReference type="InterPro" id="IPR000983">
    <property type="entry name" value="Bac_GSPG_pilin"/>
</dbReference>
<feature type="transmembrane region" description="Helical" evidence="6">
    <location>
        <begin position="7"/>
        <end position="27"/>
    </location>
</feature>
<dbReference type="InterPro" id="IPR045584">
    <property type="entry name" value="Pilin-like"/>
</dbReference>
<sequence>MKKKKGFTLIELVIVIAILLVLVTIAIPRFTKSHLNAQAAAHNINVKELRNAGVMYQIEHPDHTGAIDATALGEYIEGDVPQPAKGLGDNFTVSVGTNGEVTVSPGEVEVSGDQLQAVQ</sequence>
<organism evidence="7 8">
    <name type="scientific">Peptoniphilus equinus</name>
    <dbReference type="NCBI Taxonomy" id="3016343"/>
    <lineage>
        <taxon>Bacteria</taxon>
        <taxon>Bacillati</taxon>
        <taxon>Bacillota</taxon>
        <taxon>Tissierellia</taxon>
        <taxon>Tissierellales</taxon>
        <taxon>Peptoniphilaceae</taxon>
        <taxon>Peptoniphilus</taxon>
    </lineage>
</organism>
<dbReference type="PANTHER" id="PTHR30093">
    <property type="entry name" value="GENERAL SECRETION PATHWAY PROTEIN G"/>
    <property type="match status" value="1"/>
</dbReference>
<reference evidence="7 8" key="1">
    <citation type="submission" date="2023-01" db="EMBL/GenBank/DDBJ databases">
        <authorList>
            <person name="Lee S.H."/>
            <person name="Jung H.S."/>
            <person name="Yun J.U."/>
        </authorList>
    </citation>
    <scope>NUCLEOTIDE SEQUENCE [LARGE SCALE GENOMIC DNA]</scope>
    <source>
        <strain evidence="7 8">CBA3646</strain>
    </source>
</reference>
<dbReference type="PROSITE" id="PS00409">
    <property type="entry name" value="PROKAR_NTER_METHYL"/>
    <property type="match status" value="1"/>
</dbReference>
<keyword evidence="2" id="KW-0488">Methylation</keyword>
<comment type="subcellular location">
    <subcellularLocation>
        <location evidence="1">Membrane</location>
        <topology evidence="1">Single-pass membrane protein</topology>
    </subcellularLocation>
</comment>
<dbReference type="Pfam" id="PF07963">
    <property type="entry name" value="N_methyl"/>
    <property type="match status" value="1"/>
</dbReference>
<keyword evidence="8" id="KW-1185">Reference proteome</keyword>
<dbReference type="NCBIfam" id="TIGR02532">
    <property type="entry name" value="IV_pilin_GFxxxE"/>
    <property type="match status" value="1"/>
</dbReference>
<evidence type="ECO:0000256" key="3">
    <source>
        <dbReference type="ARBA" id="ARBA00022692"/>
    </source>
</evidence>
<keyword evidence="3 6" id="KW-0812">Transmembrane</keyword>
<evidence type="ECO:0000256" key="2">
    <source>
        <dbReference type="ARBA" id="ARBA00022481"/>
    </source>
</evidence>
<name>A0ABY7QR88_9FIRM</name>
<dbReference type="RefSeq" id="WP_271190816.1">
    <property type="nucleotide sequence ID" value="NZ_CP115667.1"/>
</dbReference>
<evidence type="ECO:0000313" key="7">
    <source>
        <dbReference type="EMBL" id="WBW49284.1"/>
    </source>
</evidence>
<accession>A0ABY7QR88</accession>
<dbReference type="PRINTS" id="PR00813">
    <property type="entry name" value="BCTERIALGSPG"/>
</dbReference>
<evidence type="ECO:0000256" key="1">
    <source>
        <dbReference type="ARBA" id="ARBA00004167"/>
    </source>
</evidence>
<dbReference type="Proteomes" id="UP001210339">
    <property type="component" value="Chromosome"/>
</dbReference>
<dbReference type="EMBL" id="CP115667">
    <property type="protein sequence ID" value="WBW49284.1"/>
    <property type="molecule type" value="Genomic_DNA"/>
</dbReference>
<protein>
    <submittedName>
        <fullName evidence="7">Prepilin-type N-terminal cleavage/methylation domain-containing protein</fullName>
    </submittedName>
</protein>
<evidence type="ECO:0000313" key="8">
    <source>
        <dbReference type="Proteomes" id="UP001210339"/>
    </source>
</evidence>
<dbReference type="PANTHER" id="PTHR30093:SF44">
    <property type="entry name" value="TYPE II SECRETION SYSTEM CORE PROTEIN G"/>
    <property type="match status" value="1"/>
</dbReference>